<gene>
    <name evidence="11" type="primary">flgK</name>
    <name evidence="11" type="ORF">P3W24_09220</name>
</gene>
<dbReference type="PANTHER" id="PTHR30033">
    <property type="entry name" value="FLAGELLAR HOOK-ASSOCIATED PROTEIN 1"/>
    <property type="match status" value="1"/>
</dbReference>
<dbReference type="InterPro" id="IPR049119">
    <property type="entry name" value="FlgK_D2-like"/>
</dbReference>
<feature type="domain" description="Flagellar basal body rod protein N-terminal" evidence="7">
    <location>
        <begin position="5"/>
        <end position="35"/>
    </location>
</feature>
<evidence type="ECO:0000256" key="2">
    <source>
        <dbReference type="ARBA" id="ARBA00004613"/>
    </source>
</evidence>
<dbReference type="EMBL" id="JARJJS010000002">
    <property type="protein sequence ID" value="MDF4025141.1"/>
    <property type="molecule type" value="Genomic_DNA"/>
</dbReference>
<dbReference type="PRINTS" id="PR01005">
    <property type="entry name" value="FLGHOOKAP1"/>
</dbReference>
<dbReference type="InterPro" id="IPR002371">
    <property type="entry name" value="FlgK"/>
</dbReference>
<accession>A0ABT6BAH9</accession>
<evidence type="ECO:0000256" key="5">
    <source>
        <dbReference type="ARBA" id="ARBA00022525"/>
    </source>
</evidence>
<reference evidence="11 12" key="1">
    <citation type="journal article" date="2024" name="Curr. Microbiol.">
        <title>Luteibacter sahnii sp. nov., A Novel Yellow-Colored Xanthomonadin Pigment Producing Probiotic Bacterium from Healthy Rice Seed Microbiome.</title>
        <authorList>
            <person name="Jaiswal G."/>
            <person name="Rana R."/>
            <person name="Nayak P.K."/>
            <person name="Chouhan R."/>
            <person name="Gandhi S.G."/>
            <person name="Patel H.K."/>
            <person name="Patil P.B."/>
        </authorList>
    </citation>
    <scope>NUCLEOTIDE SEQUENCE [LARGE SCALE GENOMIC DNA]</scope>
    <source>
        <strain evidence="11 12">PPL201</strain>
    </source>
</reference>
<evidence type="ECO:0000313" key="11">
    <source>
        <dbReference type="EMBL" id="MDF4025141.1"/>
    </source>
</evidence>
<evidence type="ECO:0000313" key="12">
    <source>
        <dbReference type="Proteomes" id="UP001528850"/>
    </source>
</evidence>
<feature type="domain" description="Flagellar basal-body/hook protein C-terminal" evidence="8">
    <location>
        <begin position="583"/>
        <end position="620"/>
    </location>
</feature>
<evidence type="ECO:0000256" key="1">
    <source>
        <dbReference type="ARBA" id="ARBA00004365"/>
    </source>
</evidence>
<keyword evidence="11" id="KW-0282">Flagellum</keyword>
<dbReference type="Pfam" id="PF21158">
    <property type="entry name" value="flgK_1st_1"/>
    <property type="match status" value="1"/>
</dbReference>
<dbReference type="Pfam" id="PF00460">
    <property type="entry name" value="Flg_bb_rod"/>
    <property type="match status" value="1"/>
</dbReference>
<dbReference type="Proteomes" id="UP001528850">
    <property type="component" value="Unassembled WGS sequence"/>
</dbReference>
<keyword evidence="11" id="KW-0969">Cilium</keyword>
<dbReference type="Pfam" id="PF22638">
    <property type="entry name" value="FlgK_D1"/>
    <property type="match status" value="1"/>
</dbReference>
<sequence>MADLLSTGVSGLLASQVGLSTVGHNISNVNTAGYTRQTTSFNARAPQYYGGMYIGQGADAVSVQRSYSQFLTQTMWSATSSQSRATQYAAYTAATNNAVSGSANLQTALDGFFGAVNDVANAPVDTASRQALLGKANTLVSTFRSLSSQFQQIDQQTNQQVTSAVGDINSLAQSIADLNGQIQKAYAGGAAPNDLLDSRDQAITQLSAIVGVSVTENSDHMVTVSIGNGQPLVGATNAVKLTTATNQYDSSRLEVVGPGGSVISNQLGSGSLGAAFDFRTTVLDPARNQLGRAAIAMQSAFNAQHAQGVDLNGDQGGNFFSIADPAVFNSVANTGNATMAAKITDVGKLSASDYVVRYDGANWSVTTADGTTVPSTGNGSVANPLTVDGLQITVPSGTPQKGDSFQIQPTRNAASTISVAISDTNKIAASGPLVATRSPSNTGKGVLGALTVTNAADPNLKTPVVIQFTSPTTYTVNGGAAQTYTDPGTIAGNGWTLKLSGAPAANDTFNVNPASSASGDNGNALALANVANLGVLDKGVTTIGKSYSQLIAQVGTAGAQANTAMSAQQSILDQATAAQQSLSGVNMDEEASNLLRFQQAYAASAQVINAANTVFDSLLSAVRG</sequence>
<dbReference type="Pfam" id="PF06429">
    <property type="entry name" value="Flg_bbr_C"/>
    <property type="match status" value="1"/>
</dbReference>
<dbReference type="InterPro" id="IPR053927">
    <property type="entry name" value="FlgK_helical"/>
</dbReference>
<organism evidence="11 12">
    <name type="scientific">Luteibacter sahnii</name>
    <dbReference type="NCBI Taxonomy" id="3021977"/>
    <lineage>
        <taxon>Bacteria</taxon>
        <taxon>Pseudomonadati</taxon>
        <taxon>Pseudomonadota</taxon>
        <taxon>Gammaproteobacteria</taxon>
        <taxon>Lysobacterales</taxon>
        <taxon>Rhodanobacteraceae</taxon>
        <taxon>Luteibacter</taxon>
    </lineage>
</organism>
<evidence type="ECO:0000259" key="8">
    <source>
        <dbReference type="Pfam" id="PF06429"/>
    </source>
</evidence>
<keyword evidence="5" id="KW-0964">Secreted</keyword>
<dbReference type="InterPro" id="IPR010930">
    <property type="entry name" value="Flg_bb/hook_C_dom"/>
</dbReference>
<dbReference type="SUPFAM" id="SSF64518">
    <property type="entry name" value="Phase 1 flagellin"/>
    <property type="match status" value="2"/>
</dbReference>
<dbReference type="PANTHER" id="PTHR30033:SF1">
    <property type="entry name" value="FLAGELLAR HOOK-ASSOCIATED PROTEIN 1"/>
    <property type="match status" value="1"/>
</dbReference>
<dbReference type="InterPro" id="IPR001444">
    <property type="entry name" value="Flag_bb_rod_N"/>
</dbReference>
<feature type="domain" description="Flagellar hook-associated protein 1 D2-like" evidence="9">
    <location>
        <begin position="331"/>
        <end position="409"/>
    </location>
</feature>
<evidence type="ECO:0000259" key="7">
    <source>
        <dbReference type="Pfam" id="PF00460"/>
    </source>
</evidence>
<keyword evidence="11" id="KW-0966">Cell projection</keyword>
<comment type="caution">
    <text evidence="11">The sequence shown here is derived from an EMBL/GenBank/DDBJ whole genome shotgun (WGS) entry which is preliminary data.</text>
</comment>
<evidence type="ECO:0000256" key="4">
    <source>
        <dbReference type="ARBA" id="ARBA00016244"/>
    </source>
</evidence>
<evidence type="ECO:0000256" key="6">
    <source>
        <dbReference type="ARBA" id="ARBA00023143"/>
    </source>
</evidence>
<name>A0ABT6BAH9_9GAMM</name>
<keyword evidence="6" id="KW-0975">Bacterial flagellum</keyword>
<comment type="similarity">
    <text evidence="3">Belongs to the flagella basal body rod proteins family.</text>
</comment>
<evidence type="ECO:0000259" key="10">
    <source>
        <dbReference type="Pfam" id="PF22638"/>
    </source>
</evidence>
<comment type="subcellular location">
    <subcellularLocation>
        <location evidence="1">Bacterial flagellum</location>
    </subcellularLocation>
    <subcellularLocation>
        <location evidence="2">Secreted</location>
    </subcellularLocation>
</comment>
<evidence type="ECO:0000256" key="3">
    <source>
        <dbReference type="ARBA" id="ARBA00009677"/>
    </source>
</evidence>
<protein>
    <recommendedName>
        <fullName evidence="4">Flagellar hook-associated protein 1</fullName>
    </recommendedName>
</protein>
<dbReference type="NCBIfam" id="TIGR02492">
    <property type="entry name" value="flgK_ends"/>
    <property type="match status" value="1"/>
</dbReference>
<proteinExistence type="inferred from homology"/>
<evidence type="ECO:0000259" key="9">
    <source>
        <dbReference type="Pfam" id="PF21158"/>
    </source>
</evidence>
<feature type="domain" description="Flagellar hook-associated protein FlgK helical" evidence="10">
    <location>
        <begin position="101"/>
        <end position="320"/>
    </location>
</feature>
<keyword evidence="12" id="KW-1185">Reference proteome</keyword>
<dbReference type="RefSeq" id="WP_320549652.1">
    <property type="nucleotide sequence ID" value="NZ_JAQLOK010000001.1"/>
</dbReference>